<dbReference type="SUPFAM" id="SSF51182">
    <property type="entry name" value="RmlC-like cupins"/>
    <property type="match status" value="1"/>
</dbReference>
<dbReference type="PANTHER" id="PTHR10003">
    <property type="entry name" value="SUPEROXIDE DISMUTASE CU-ZN -RELATED"/>
    <property type="match status" value="1"/>
</dbReference>
<feature type="binding site" evidence="5">
    <location>
        <position position="505"/>
    </location>
    <ligand>
        <name>Fe cation</name>
        <dbReference type="ChEBI" id="CHEBI:24875"/>
        <note>catalytic</note>
    </ligand>
</feature>
<dbReference type="CDD" id="cd00305">
    <property type="entry name" value="Cu-Zn_Superoxide_Dismutase"/>
    <property type="match status" value="1"/>
</dbReference>
<feature type="domain" description="Apple" evidence="7">
    <location>
        <begin position="37"/>
        <end position="67"/>
    </location>
</feature>
<dbReference type="CDD" id="cd10548">
    <property type="entry name" value="cupin_CDO"/>
    <property type="match status" value="1"/>
</dbReference>
<protein>
    <recommendedName>
        <fullName evidence="3">cysteine dioxygenase</fullName>
        <ecNumber evidence="3">1.13.11.20</ecNumber>
    </recommendedName>
</protein>
<keyword evidence="4" id="KW-0883">Thioether bond</keyword>
<feature type="domain" description="Apple" evidence="7">
    <location>
        <begin position="126"/>
        <end position="157"/>
    </location>
</feature>
<dbReference type="InterPro" id="IPR024134">
    <property type="entry name" value="SOD_Cu/Zn_/chaperone"/>
</dbReference>
<dbReference type="OrthoDB" id="5946895at2759"/>
<feature type="non-terminal residue" evidence="8">
    <location>
        <position position="1"/>
    </location>
</feature>
<feature type="domain" description="Superoxide dismutase copper/zinc binding" evidence="6">
    <location>
        <begin position="657"/>
        <end position="799"/>
    </location>
</feature>
<dbReference type="InterPro" id="IPR018152">
    <property type="entry name" value="SOD_Cu/Zn_BS"/>
</dbReference>
<dbReference type="PROSITE" id="PS00087">
    <property type="entry name" value="SOD_CU_ZN_1"/>
    <property type="match status" value="1"/>
</dbReference>
<dbReference type="InterPro" id="IPR010300">
    <property type="entry name" value="CDO_1"/>
</dbReference>
<proteinExistence type="inferred from homology"/>
<dbReference type="GO" id="GO:0005507">
    <property type="term" value="F:copper ion binding"/>
    <property type="evidence" value="ECO:0007669"/>
    <property type="project" value="InterPro"/>
</dbReference>
<dbReference type="UniPathway" id="UPA00012">
    <property type="reaction ID" value="UER00537"/>
</dbReference>
<dbReference type="InterPro" id="IPR014710">
    <property type="entry name" value="RmlC-like_jellyroll"/>
</dbReference>
<dbReference type="Gene3D" id="2.60.120.10">
    <property type="entry name" value="Jelly Rolls"/>
    <property type="match status" value="1"/>
</dbReference>
<evidence type="ECO:0000256" key="4">
    <source>
        <dbReference type="ARBA" id="ARBA00022784"/>
    </source>
</evidence>
<dbReference type="InterPro" id="IPR001424">
    <property type="entry name" value="SOD_Cu_Zn_dom"/>
</dbReference>
<gene>
    <name evidence="8" type="ORF">BpHYR1_047141</name>
</gene>
<organism evidence="8 9">
    <name type="scientific">Brachionus plicatilis</name>
    <name type="common">Marine rotifer</name>
    <name type="synonym">Brachionus muelleri</name>
    <dbReference type="NCBI Taxonomy" id="10195"/>
    <lineage>
        <taxon>Eukaryota</taxon>
        <taxon>Metazoa</taxon>
        <taxon>Spiralia</taxon>
        <taxon>Gnathifera</taxon>
        <taxon>Rotifera</taxon>
        <taxon>Eurotatoria</taxon>
        <taxon>Monogononta</taxon>
        <taxon>Pseudotrocha</taxon>
        <taxon>Ploima</taxon>
        <taxon>Brachionidae</taxon>
        <taxon>Brachionus</taxon>
    </lineage>
</organism>
<dbReference type="GO" id="GO:0006801">
    <property type="term" value="P:superoxide metabolic process"/>
    <property type="evidence" value="ECO:0007669"/>
    <property type="project" value="InterPro"/>
</dbReference>
<dbReference type="Gene3D" id="3.50.4.10">
    <property type="entry name" value="Hepatocyte Growth Factor"/>
    <property type="match status" value="2"/>
</dbReference>
<dbReference type="Proteomes" id="UP000276133">
    <property type="component" value="Unassembled WGS sequence"/>
</dbReference>
<comment type="similarity">
    <text evidence="2">Belongs to the cysteine dioxygenase family.</text>
</comment>
<keyword evidence="8" id="KW-0560">Oxidoreductase</keyword>
<dbReference type="PRINTS" id="PR00068">
    <property type="entry name" value="CUZNDISMTASE"/>
</dbReference>
<evidence type="ECO:0000259" key="6">
    <source>
        <dbReference type="Pfam" id="PF00080"/>
    </source>
</evidence>
<feature type="binding site" evidence="5">
    <location>
        <position position="449"/>
    </location>
    <ligand>
        <name>Fe cation</name>
        <dbReference type="ChEBI" id="CHEBI:24875"/>
        <note>catalytic</note>
    </ligand>
</feature>
<comment type="caution">
    <text evidence="8">The sequence shown here is derived from an EMBL/GenBank/DDBJ whole genome shotgun (WGS) entry which is preliminary data.</text>
</comment>
<dbReference type="GO" id="GO:0005506">
    <property type="term" value="F:iron ion binding"/>
    <property type="evidence" value="ECO:0007669"/>
    <property type="project" value="InterPro"/>
</dbReference>
<evidence type="ECO:0000256" key="1">
    <source>
        <dbReference type="ARBA" id="ARBA00004759"/>
    </source>
</evidence>
<dbReference type="SUPFAM" id="SSF49329">
    <property type="entry name" value="Cu,Zn superoxide dismutase-like"/>
    <property type="match status" value="1"/>
</dbReference>
<comment type="pathway">
    <text evidence="1">Organosulfur biosynthesis; taurine biosynthesis; hypotaurine from L-cysteine: step 1/2.</text>
</comment>
<dbReference type="EC" id="1.13.11.20" evidence="3"/>
<dbReference type="InterPro" id="IPR003609">
    <property type="entry name" value="Pan_app"/>
</dbReference>
<evidence type="ECO:0000259" key="7">
    <source>
        <dbReference type="Pfam" id="PF14295"/>
    </source>
</evidence>
<evidence type="ECO:0000256" key="3">
    <source>
        <dbReference type="ARBA" id="ARBA00013133"/>
    </source>
</evidence>
<dbReference type="Pfam" id="PF05995">
    <property type="entry name" value="CDO_I"/>
    <property type="match status" value="1"/>
</dbReference>
<dbReference type="InterPro" id="IPR036423">
    <property type="entry name" value="SOD-like_Cu/Zn_dom_sf"/>
</dbReference>
<dbReference type="STRING" id="10195.A0A3M7P6F2"/>
<dbReference type="Pfam" id="PF00080">
    <property type="entry name" value="Sod_Cu"/>
    <property type="match status" value="1"/>
</dbReference>
<dbReference type="GO" id="GO:0042412">
    <property type="term" value="P:taurine biosynthetic process"/>
    <property type="evidence" value="ECO:0007669"/>
    <property type="project" value="UniProtKB-UniPathway"/>
</dbReference>
<dbReference type="GO" id="GO:0017172">
    <property type="term" value="F:cysteine dioxygenase activity"/>
    <property type="evidence" value="ECO:0007669"/>
    <property type="project" value="UniProtKB-EC"/>
</dbReference>
<evidence type="ECO:0000313" key="9">
    <source>
        <dbReference type="Proteomes" id="UP000276133"/>
    </source>
</evidence>
<dbReference type="InterPro" id="IPR011051">
    <property type="entry name" value="RmlC_Cupin_sf"/>
</dbReference>
<keyword evidence="8" id="KW-0223">Dioxygenase</keyword>
<keyword evidence="5" id="KW-0479">Metal-binding</keyword>
<keyword evidence="5" id="KW-0408">Iron</keyword>
<sequence>SSQIEAFQWNYDRSSNLYWATGCDFASENDLKSVQIKGSLCGSVCAKLPECTHFTWTKYLGGTCWLKKNSVSKDKAYVSSDPNAICGLLSPSVIDNKVKWNYDAKAKLNWALDCDWKDNNLKNKITVPELCGSECAKDPKCTHFTWSDYLGGTCWMKLGFVTKTNAISKPNSNLVCGIISSPKDIPNEGSTFDLPPRKFTAHLKIFPVKNEIAEIAFQFENFKIMISDRKIWSTDLEKFGFNQIDLKYPSIDLLHFKQDEQIIWISLYSLDRFKMSKNFLKIGIGYTMVNNTLSQFVPRTKEANNILRSIKTLKLDESVNVIENRVEDLPVIQDPSVRIYDTDRDGFNDLNTRITTKEDLPVEGKRLYDIVRSRGLNMGNDVLDAINYSIESMGCSLNMKLREKAKKSFGSSNQKTSYLRVTFEYIDGSSPGQPYVLEIWPKGHFSPIHNHGNTVGLIKLLDGSLISDYFNPLTERNNIYEDPVKTTSLHAGQITWLTPNMYQTHRLTNLNSTRAAISIQAYSHLNDFDNHEESFNYILPNGGDLKRFYPTSDYTFEDLIEITKTEYEQNICNNPAKMNCCPYSGKVCGHLLNRRSKENYCKFSADHNSLYNCDKISGKFEMIEACSQQCYQDYLSSRCEEKNKAIAVINHGKWKNVSGFLTLEDFDENKIRIIGMIEGLKKNGLHGFHIHEYGDITSECDRLGSHYDPLSIKTHGNVADFHLNKHLGDLGNIESDENGKAKIDIILHDGLINLSSPGKFSLMYRSFAIHENGDDLGKGLSENSKVNGNSGPIIACGQIRES</sequence>
<dbReference type="Pfam" id="PF14295">
    <property type="entry name" value="PAN_4"/>
    <property type="match status" value="2"/>
</dbReference>
<accession>A0A3M7P6F2</accession>
<dbReference type="AlphaFoldDB" id="A0A3M7P6F2"/>
<reference evidence="8 9" key="1">
    <citation type="journal article" date="2018" name="Sci. Rep.">
        <title>Genomic signatures of local adaptation to the degree of environmental predictability in rotifers.</title>
        <authorList>
            <person name="Franch-Gras L."/>
            <person name="Hahn C."/>
            <person name="Garcia-Roger E.M."/>
            <person name="Carmona M.J."/>
            <person name="Serra M."/>
            <person name="Gomez A."/>
        </authorList>
    </citation>
    <scope>NUCLEOTIDE SEQUENCE [LARGE SCALE GENOMIC DNA]</scope>
    <source>
        <strain evidence="8">HYR1</strain>
    </source>
</reference>
<keyword evidence="9" id="KW-1185">Reference proteome</keyword>
<feature type="binding site" evidence="5">
    <location>
        <position position="451"/>
    </location>
    <ligand>
        <name>Fe cation</name>
        <dbReference type="ChEBI" id="CHEBI:24875"/>
        <note>catalytic</note>
    </ligand>
</feature>
<evidence type="ECO:0000256" key="2">
    <source>
        <dbReference type="ARBA" id="ARBA00006622"/>
    </source>
</evidence>
<evidence type="ECO:0000256" key="5">
    <source>
        <dbReference type="PIRSR" id="PIRSR610300-51"/>
    </source>
</evidence>
<dbReference type="Gene3D" id="2.60.40.200">
    <property type="entry name" value="Superoxide dismutase, copper/zinc binding domain"/>
    <property type="match status" value="1"/>
</dbReference>
<name>A0A3M7P6F2_BRAPC</name>
<evidence type="ECO:0000313" key="8">
    <source>
        <dbReference type="EMBL" id="RMZ94254.1"/>
    </source>
</evidence>
<dbReference type="EMBL" id="REGN01013191">
    <property type="protein sequence ID" value="RMZ94254.1"/>
    <property type="molecule type" value="Genomic_DNA"/>
</dbReference>